<feature type="region of interest" description="Disordered" evidence="1">
    <location>
        <begin position="31"/>
        <end position="63"/>
    </location>
</feature>
<name>A0ABP1PKC6_9HEXA</name>
<dbReference type="Proteomes" id="UP001642540">
    <property type="component" value="Unassembled WGS sequence"/>
</dbReference>
<sequence length="63" mass="7810">MREFEAYIQVLEMRLMRRLAINIERHGHDFPEEIFREGDEEEEEQPDQENEFNNEQICENILR</sequence>
<organism evidence="2 3">
    <name type="scientific">Orchesella dallaii</name>
    <dbReference type="NCBI Taxonomy" id="48710"/>
    <lineage>
        <taxon>Eukaryota</taxon>
        <taxon>Metazoa</taxon>
        <taxon>Ecdysozoa</taxon>
        <taxon>Arthropoda</taxon>
        <taxon>Hexapoda</taxon>
        <taxon>Collembola</taxon>
        <taxon>Entomobryomorpha</taxon>
        <taxon>Entomobryoidea</taxon>
        <taxon>Orchesellidae</taxon>
        <taxon>Orchesellinae</taxon>
        <taxon>Orchesella</taxon>
    </lineage>
</organism>
<reference evidence="2 3" key="1">
    <citation type="submission" date="2024-08" db="EMBL/GenBank/DDBJ databases">
        <authorList>
            <person name="Cucini C."/>
            <person name="Frati F."/>
        </authorList>
    </citation>
    <scope>NUCLEOTIDE SEQUENCE [LARGE SCALE GENOMIC DNA]</scope>
</reference>
<comment type="caution">
    <text evidence="2">The sequence shown here is derived from an EMBL/GenBank/DDBJ whole genome shotgun (WGS) entry which is preliminary data.</text>
</comment>
<proteinExistence type="predicted"/>
<evidence type="ECO:0000313" key="2">
    <source>
        <dbReference type="EMBL" id="CAL8068699.1"/>
    </source>
</evidence>
<keyword evidence="3" id="KW-1185">Reference proteome</keyword>
<gene>
    <name evidence="2" type="ORF">ODALV1_LOCUS421</name>
</gene>
<evidence type="ECO:0000313" key="3">
    <source>
        <dbReference type="Proteomes" id="UP001642540"/>
    </source>
</evidence>
<accession>A0ABP1PKC6</accession>
<dbReference type="EMBL" id="CAXLJM020000002">
    <property type="protein sequence ID" value="CAL8068699.1"/>
    <property type="molecule type" value="Genomic_DNA"/>
</dbReference>
<protein>
    <submittedName>
        <fullName evidence="2">Uncharacterized protein</fullName>
    </submittedName>
</protein>
<feature type="compositionally biased region" description="Acidic residues" evidence="1">
    <location>
        <begin position="38"/>
        <end position="52"/>
    </location>
</feature>
<evidence type="ECO:0000256" key="1">
    <source>
        <dbReference type="SAM" id="MobiDB-lite"/>
    </source>
</evidence>